<gene>
    <name evidence="7" type="primary">modA</name>
    <name evidence="7" type="ORF">GKE72_13660</name>
</gene>
<keyword evidence="4" id="KW-0500">Molybdenum</keyword>
<dbReference type="RefSeq" id="WP_154315008.1">
    <property type="nucleotide sequence ID" value="NZ_WKRA01000028.1"/>
</dbReference>
<dbReference type="PANTHER" id="PTHR30632:SF0">
    <property type="entry name" value="SULFATE-BINDING PROTEIN"/>
    <property type="match status" value="1"/>
</dbReference>
<feature type="binding site" evidence="4">
    <location>
        <position position="237"/>
    </location>
    <ligand>
        <name>molybdate</name>
        <dbReference type="ChEBI" id="CHEBI:36264"/>
    </ligand>
</feature>
<comment type="similarity">
    <text evidence="1">Belongs to the bacterial solute-binding protein ModA family.</text>
</comment>
<evidence type="ECO:0000313" key="8">
    <source>
        <dbReference type="Proteomes" id="UP000431304"/>
    </source>
</evidence>
<dbReference type="NCBIfam" id="TIGR01256">
    <property type="entry name" value="modA"/>
    <property type="match status" value="1"/>
</dbReference>
<accession>A0A844E6E3</accession>
<dbReference type="Proteomes" id="UP000431304">
    <property type="component" value="Unassembled WGS sequence"/>
</dbReference>
<dbReference type="GO" id="GO:0046872">
    <property type="term" value="F:metal ion binding"/>
    <property type="evidence" value="ECO:0007669"/>
    <property type="project" value="UniProtKB-KW"/>
</dbReference>
<evidence type="ECO:0000256" key="3">
    <source>
        <dbReference type="ARBA" id="ARBA00022729"/>
    </source>
</evidence>
<comment type="caution">
    <text evidence="7">The sequence shown here is derived from an EMBL/GenBank/DDBJ whole genome shotgun (WGS) entry which is preliminary data.</text>
</comment>
<dbReference type="PROSITE" id="PS51257">
    <property type="entry name" value="PROKAR_LIPOPROTEIN"/>
    <property type="match status" value="1"/>
</dbReference>
<dbReference type="SUPFAM" id="SSF53850">
    <property type="entry name" value="Periplasmic binding protein-like II"/>
    <property type="match status" value="1"/>
</dbReference>
<name>A0A844E6E3_EUBRA</name>
<feature type="chain" id="PRO_5039150291" evidence="6">
    <location>
        <begin position="20"/>
        <end position="309"/>
    </location>
</feature>
<keyword evidence="3 6" id="KW-0732">Signal</keyword>
<dbReference type="Pfam" id="PF13531">
    <property type="entry name" value="SBP_bac_11"/>
    <property type="match status" value="1"/>
</dbReference>
<evidence type="ECO:0000313" key="7">
    <source>
        <dbReference type="EMBL" id="MSD17083.1"/>
    </source>
</evidence>
<dbReference type="GO" id="GO:0015689">
    <property type="term" value="P:molybdate ion transport"/>
    <property type="evidence" value="ECO:0007669"/>
    <property type="project" value="InterPro"/>
</dbReference>
<dbReference type="Gene3D" id="3.40.190.10">
    <property type="entry name" value="Periplasmic binding protein-like II"/>
    <property type="match status" value="2"/>
</dbReference>
<feature type="binding site" evidence="4">
    <location>
        <position position="68"/>
    </location>
    <ligand>
        <name>molybdate</name>
        <dbReference type="ChEBI" id="CHEBI:36264"/>
    </ligand>
</feature>
<keyword evidence="2 4" id="KW-0479">Metal-binding</keyword>
<organism evidence="7 8">
    <name type="scientific">Eubacterium ramulus</name>
    <dbReference type="NCBI Taxonomy" id="39490"/>
    <lineage>
        <taxon>Bacteria</taxon>
        <taxon>Bacillati</taxon>
        <taxon>Bacillota</taxon>
        <taxon>Clostridia</taxon>
        <taxon>Eubacteriales</taxon>
        <taxon>Eubacteriaceae</taxon>
        <taxon>Eubacterium</taxon>
    </lineage>
</organism>
<dbReference type="InterPro" id="IPR005950">
    <property type="entry name" value="ModA"/>
</dbReference>
<evidence type="ECO:0000256" key="1">
    <source>
        <dbReference type="ARBA" id="ARBA00009175"/>
    </source>
</evidence>
<dbReference type="EMBL" id="WKRA01000028">
    <property type="protein sequence ID" value="MSD17083.1"/>
    <property type="molecule type" value="Genomic_DNA"/>
</dbReference>
<protein>
    <submittedName>
        <fullName evidence="7">Molybdate ABC transporter substrate-binding protein</fullName>
    </submittedName>
</protein>
<feature type="binding site" evidence="4">
    <location>
        <position position="96"/>
    </location>
    <ligand>
        <name>molybdate</name>
        <dbReference type="ChEBI" id="CHEBI:36264"/>
    </ligand>
</feature>
<evidence type="ECO:0000256" key="6">
    <source>
        <dbReference type="SAM" id="SignalP"/>
    </source>
</evidence>
<evidence type="ECO:0000256" key="4">
    <source>
        <dbReference type="PIRSR" id="PIRSR004846-1"/>
    </source>
</evidence>
<feature type="region of interest" description="Disordered" evidence="5">
    <location>
        <begin position="26"/>
        <end position="56"/>
    </location>
</feature>
<reference evidence="7 8" key="1">
    <citation type="journal article" date="2019" name="Nat. Med.">
        <title>A library of human gut bacterial isolates paired with longitudinal multiomics data enables mechanistic microbiome research.</title>
        <authorList>
            <person name="Poyet M."/>
            <person name="Groussin M."/>
            <person name="Gibbons S.M."/>
            <person name="Avila-Pacheco J."/>
            <person name="Jiang X."/>
            <person name="Kearney S.M."/>
            <person name="Perrotta A.R."/>
            <person name="Berdy B."/>
            <person name="Zhao S."/>
            <person name="Lieberman T.D."/>
            <person name="Swanson P.K."/>
            <person name="Smith M."/>
            <person name="Roesemann S."/>
            <person name="Alexander J.E."/>
            <person name="Rich S.A."/>
            <person name="Livny J."/>
            <person name="Vlamakis H."/>
            <person name="Clish C."/>
            <person name="Bullock K."/>
            <person name="Deik A."/>
            <person name="Scott J."/>
            <person name="Pierce K.A."/>
            <person name="Xavier R.J."/>
            <person name="Alm E.J."/>
        </authorList>
    </citation>
    <scope>NUCLEOTIDE SEQUENCE [LARGE SCALE GENOMIC DNA]</scope>
    <source>
        <strain evidence="7 8">BIOML-A3</strain>
    </source>
</reference>
<dbReference type="PANTHER" id="PTHR30632">
    <property type="entry name" value="MOLYBDATE-BINDING PERIPLASMIC PROTEIN"/>
    <property type="match status" value="1"/>
</dbReference>
<dbReference type="PIRSF" id="PIRSF004846">
    <property type="entry name" value="ModA"/>
    <property type="match status" value="1"/>
</dbReference>
<feature type="compositionally biased region" description="Polar residues" evidence="5">
    <location>
        <begin position="26"/>
        <end position="44"/>
    </location>
</feature>
<evidence type="ECO:0000256" key="5">
    <source>
        <dbReference type="SAM" id="MobiDB-lite"/>
    </source>
</evidence>
<dbReference type="InterPro" id="IPR050682">
    <property type="entry name" value="ModA/WtpA"/>
</dbReference>
<feature type="binding site" evidence="4">
    <location>
        <position position="219"/>
    </location>
    <ligand>
        <name>molybdate</name>
        <dbReference type="ChEBI" id="CHEBI:36264"/>
    </ligand>
</feature>
<feature type="signal peptide" evidence="6">
    <location>
        <begin position="1"/>
        <end position="19"/>
    </location>
</feature>
<proteinExistence type="inferred from homology"/>
<evidence type="ECO:0000256" key="2">
    <source>
        <dbReference type="ARBA" id="ARBA00022723"/>
    </source>
</evidence>
<sequence>MKKKVLSLILAGVMVLSMAACGSQNTDQGAANDTSAKAEQSDSSEAAKENSDSEELESTQITVFAAASLENALNEVIKKYNETQPNVTIIPSYDSSGTLLAQIEEGAACDVFFSAAQKQMDTLQNDDQLVVDGTRHNVVNNQVVVITYKGSGTAVTGLENLKDAKSIAMADGSVPVGKYTRQAMVNAGMLDAVDDVSTIPTDVISQALDGVEINECGNVSAVKTQVAEGSNEVGTVYYSDTYGLEDKLDILQVIGYDLTGNVIYPIAQVKNDEADELEQKAALDFVNFVKSDAAKAIFDSYYFDTNVED</sequence>
<dbReference type="GO" id="GO:0030973">
    <property type="term" value="F:molybdate ion binding"/>
    <property type="evidence" value="ECO:0007669"/>
    <property type="project" value="TreeGrafter"/>
</dbReference>
<dbReference type="AlphaFoldDB" id="A0A844E6E3"/>